<name>A0AAJ0DJ15_9PEZI</name>
<accession>A0AAJ0DJ15</accession>
<reference evidence="2" key="1">
    <citation type="submission" date="2023-04" db="EMBL/GenBank/DDBJ databases">
        <title>Black Yeasts Isolated from many extreme environments.</title>
        <authorList>
            <person name="Coleine C."/>
            <person name="Stajich J.E."/>
            <person name="Selbmann L."/>
        </authorList>
    </citation>
    <scope>NUCLEOTIDE SEQUENCE</scope>
    <source>
        <strain evidence="2">CCFEE 5312</strain>
    </source>
</reference>
<gene>
    <name evidence="2" type="ORF">LTR09_003965</name>
</gene>
<evidence type="ECO:0000313" key="2">
    <source>
        <dbReference type="EMBL" id="KAK3054807.1"/>
    </source>
</evidence>
<dbReference type="Proteomes" id="UP001271007">
    <property type="component" value="Unassembled WGS sequence"/>
</dbReference>
<proteinExistence type="predicted"/>
<feature type="region of interest" description="Disordered" evidence="1">
    <location>
        <begin position="1"/>
        <end position="28"/>
    </location>
</feature>
<dbReference type="AlphaFoldDB" id="A0AAJ0DJ15"/>
<keyword evidence="3" id="KW-1185">Reference proteome</keyword>
<comment type="caution">
    <text evidence="2">The sequence shown here is derived from an EMBL/GenBank/DDBJ whole genome shotgun (WGS) entry which is preliminary data.</text>
</comment>
<evidence type="ECO:0000256" key="1">
    <source>
        <dbReference type="SAM" id="MobiDB-lite"/>
    </source>
</evidence>
<protein>
    <submittedName>
        <fullName evidence="2">Uncharacterized protein</fullName>
    </submittedName>
</protein>
<sequence>MEASALRRARPVDPGSAGLNRVTRRCLPPHPPIPRAGCSNGVEDGAMLGLLLSKLQTLGVSSDPRERNDQLYDVFKLYEGLRKARTKTNVEGAVHTRHFYHLADGEEQKQRDAELGELPGHNWQGSCSFNWADAEYQRNLLGVDVLADAAEEFDRSMTGLAKSAVRTAML</sequence>
<dbReference type="EMBL" id="JAWDJX010000010">
    <property type="protein sequence ID" value="KAK3054807.1"/>
    <property type="molecule type" value="Genomic_DNA"/>
</dbReference>
<organism evidence="2 3">
    <name type="scientific">Extremus antarcticus</name>
    <dbReference type="NCBI Taxonomy" id="702011"/>
    <lineage>
        <taxon>Eukaryota</taxon>
        <taxon>Fungi</taxon>
        <taxon>Dikarya</taxon>
        <taxon>Ascomycota</taxon>
        <taxon>Pezizomycotina</taxon>
        <taxon>Dothideomycetes</taxon>
        <taxon>Dothideomycetidae</taxon>
        <taxon>Mycosphaerellales</taxon>
        <taxon>Extremaceae</taxon>
        <taxon>Extremus</taxon>
    </lineage>
</organism>
<evidence type="ECO:0000313" key="3">
    <source>
        <dbReference type="Proteomes" id="UP001271007"/>
    </source>
</evidence>